<reference evidence="8" key="2">
    <citation type="submission" date="2015-02" db="UniProtKB">
        <authorList>
            <consortium name="EnsemblMetazoa"/>
        </authorList>
    </citation>
    <scope>IDENTIFICATION</scope>
</reference>
<evidence type="ECO:0000256" key="3">
    <source>
        <dbReference type="ARBA" id="ARBA00022478"/>
    </source>
</evidence>
<comment type="subcellular location">
    <subcellularLocation>
        <location evidence="1">Nucleus</location>
    </subcellularLocation>
</comment>
<sequence length="207" mass="23240">MFILTEFTTTVRVPPSEFGIPLHEAVSKELNKKLANKVVHNTGLSITLFDITSLGESFIIPGDGASHTKVLFRYVVFRPFVNELIVGKIKKCSPEGVHVSLGFFDDIIIPPDALQHPSRFVDLKLELFSDESEQIWIWEYVTDDEKHELFIEPNGKIRFRVVDETFVDTSPSGSDSIEATPDDIKVPYLITGSINESGLGPLCWWSS</sequence>
<keyword evidence="9" id="KW-1185">Reference proteome</keyword>
<organism evidence="8 9">
    <name type="scientific">Strigamia maritima</name>
    <name type="common">European centipede</name>
    <name type="synonym">Geophilus maritimus</name>
    <dbReference type="NCBI Taxonomy" id="126957"/>
    <lineage>
        <taxon>Eukaryota</taxon>
        <taxon>Metazoa</taxon>
        <taxon>Ecdysozoa</taxon>
        <taxon>Arthropoda</taxon>
        <taxon>Myriapoda</taxon>
        <taxon>Chilopoda</taxon>
        <taxon>Pleurostigmophora</taxon>
        <taxon>Geophilomorpha</taxon>
        <taxon>Linotaeniidae</taxon>
        <taxon>Strigamia</taxon>
    </lineage>
</organism>
<keyword evidence="5" id="KW-0539">Nucleus</keyword>
<dbReference type="STRING" id="126957.T1J1V3"/>
<dbReference type="Gene3D" id="2.40.50.140">
    <property type="entry name" value="Nucleic acid-binding proteins"/>
    <property type="match status" value="1"/>
</dbReference>
<accession>T1J1V3</accession>
<evidence type="ECO:0000313" key="8">
    <source>
        <dbReference type="EnsemblMetazoa" id="SMAR007526-PA"/>
    </source>
</evidence>
<dbReference type="InterPro" id="IPR012340">
    <property type="entry name" value="NA-bd_OB-fold"/>
</dbReference>
<keyword evidence="3" id="KW-0240">DNA-directed RNA polymerase</keyword>
<dbReference type="PhylomeDB" id="T1J1V3"/>
<evidence type="ECO:0000256" key="2">
    <source>
        <dbReference type="ARBA" id="ARBA00009307"/>
    </source>
</evidence>
<dbReference type="GO" id="GO:0005666">
    <property type="term" value="C:RNA polymerase III complex"/>
    <property type="evidence" value="ECO:0007669"/>
    <property type="project" value="TreeGrafter"/>
</dbReference>
<evidence type="ECO:0000259" key="7">
    <source>
        <dbReference type="Pfam" id="PF08292"/>
    </source>
</evidence>
<dbReference type="Proteomes" id="UP000014500">
    <property type="component" value="Unassembled WGS sequence"/>
</dbReference>
<feature type="domain" description="RNA polymerase Rpb7-like N-terminal" evidence="6">
    <location>
        <begin position="10"/>
        <end position="64"/>
    </location>
</feature>
<dbReference type="PANTHER" id="PTHR12709">
    <property type="entry name" value="DNA-DIRECTED RNA POLYMERASE II, III"/>
    <property type="match status" value="1"/>
</dbReference>
<dbReference type="AlphaFoldDB" id="T1J1V3"/>
<dbReference type="Pfam" id="PF03876">
    <property type="entry name" value="SHS2_Rpb7-N"/>
    <property type="match status" value="1"/>
</dbReference>
<protein>
    <recommendedName>
        <fullName evidence="10">DNA-directed RNA polymerase III subunit RPC8</fullName>
    </recommendedName>
</protein>
<dbReference type="FunFam" id="3.30.1490.120:FF:000002">
    <property type="entry name" value="DNA-directed RNA polymerase III subunit RPC8"/>
    <property type="match status" value="1"/>
</dbReference>
<proteinExistence type="inferred from homology"/>
<evidence type="ECO:0008006" key="10">
    <source>
        <dbReference type="Google" id="ProtNLM"/>
    </source>
</evidence>
<comment type="similarity">
    <text evidence="2">Belongs to the eukaryotic RPB7/RPC8 RNA polymerase subunit family.</text>
</comment>
<dbReference type="InterPro" id="IPR045113">
    <property type="entry name" value="Rpb7-like"/>
</dbReference>
<dbReference type="InterPro" id="IPR036898">
    <property type="entry name" value="RNA_pol_Rpb7-like_N_sf"/>
</dbReference>
<dbReference type="InterPro" id="IPR005576">
    <property type="entry name" value="Rpb7-like_N"/>
</dbReference>
<keyword evidence="4" id="KW-0804">Transcription</keyword>
<dbReference type="InterPro" id="IPR013238">
    <property type="entry name" value="RNA_pol_III_Rbc25"/>
</dbReference>
<name>T1J1V3_STRMM</name>
<reference evidence="9" key="1">
    <citation type="submission" date="2011-05" db="EMBL/GenBank/DDBJ databases">
        <authorList>
            <person name="Richards S.R."/>
            <person name="Qu J."/>
            <person name="Jiang H."/>
            <person name="Jhangiani S.N."/>
            <person name="Agravi P."/>
            <person name="Goodspeed R."/>
            <person name="Gross S."/>
            <person name="Mandapat C."/>
            <person name="Jackson L."/>
            <person name="Mathew T."/>
            <person name="Pu L."/>
            <person name="Thornton R."/>
            <person name="Saada N."/>
            <person name="Wilczek-Boney K.B."/>
            <person name="Lee S."/>
            <person name="Kovar C."/>
            <person name="Wu Y."/>
            <person name="Scherer S.E."/>
            <person name="Worley K.C."/>
            <person name="Muzny D.M."/>
            <person name="Gibbs R."/>
        </authorList>
    </citation>
    <scope>NUCLEOTIDE SEQUENCE</scope>
    <source>
        <strain evidence="9">Brora</strain>
    </source>
</reference>
<dbReference type="PANTHER" id="PTHR12709:SF1">
    <property type="entry name" value="DNA-DIRECTED RNA POLYMERASE III SUBUNIT RPC8"/>
    <property type="match status" value="1"/>
</dbReference>
<evidence type="ECO:0000259" key="6">
    <source>
        <dbReference type="Pfam" id="PF03876"/>
    </source>
</evidence>
<evidence type="ECO:0000256" key="4">
    <source>
        <dbReference type="ARBA" id="ARBA00023163"/>
    </source>
</evidence>
<dbReference type="CDD" id="cd04330">
    <property type="entry name" value="RNAP_III_Rpc25_N"/>
    <property type="match status" value="1"/>
</dbReference>
<evidence type="ECO:0000313" key="9">
    <source>
        <dbReference type="Proteomes" id="UP000014500"/>
    </source>
</evidence>
<dbReference type="EMBL" id="JH431789">
    <property type="status" value="NOT_ANNOTATED_CDS"/>
    <property type="molecule type" value="Genomic_DNA"/>
</dbReference>
<dbReference type="SUPFAM" id="SSF88798">
    <property type="entry name" value="N-terminal, heterodimerisation domain of RBP7 (RpoE)"/>
    <property type="match status" value="1"/>
</dbReference>
<dbReference type="SUPFAM" id="SSF50249">
    <property type="entry name" value="Nucleic acid-binding proteins"/>
    <property type="match status" value="1"/>
</dbReference>
<dbReference type="eggNOG" id="KOG3297">
    <property type="taxonomic scope" value="Eukaryota"/>
</dbReference>
<dbReference type="Gene3D" id="3.30.1490.120">
    <property type="entry name" value="RNA polymerase Rpb7-like, N-terminal domain"/>
    <property type="match status" value="1"/>
</dbReference>
<dbReference type="HOGENOM" id="CLU_073901_1_1_1"/>
<dbReference type="EnsemblMetazoa" id="SMAR007526-RA">
    <property type="protein sequence ID" value="SMAR007526-PA"/>
    <property type="gene ID" value="SMAR007526"/>
</dbReference>
<dbReference type="OMA" id="LGPTLWW"/>
<evidence type="ECO:0000256" key="1">
    <source>
        <dbReference type="ARBA" id="ARBA00004123"/>
    </source>
</evidence>
<feature type="domain" description="RNA polymerase III subunit Rpc25" evidence="7">
    <location>
        <begin position="83"/>
        <end position="205"/>
    </location>
</feature>
<evidence type="ECO:0000256" key="5">
    <source>
        <dbReference type="ARBA" id="ARBA00023242"/>
    </source>
</evidence>
<dbReference type="Pfam" id="PF08292">
    <property type="entry name" value="RNA_pol_Rbc25"/>
    <property type="match status" value="1"/>
</dbReference>
<dbReference type="GO" id="GO:0006384">
    <property type="term" value="P:transcription initiation at RNA polymerase III promoter"/>
    <property type="evidence" value="ECO:0007669"/>
    <property type="project" value="TreeGrafter"/>
</dbReference>